<evidence type="ECO:0000313" key="1">
    <source>
        <dbReference type="EMBL" id="KAH3851454.1"/>
    </source>
</evidence>
<sequence>MRSMAADVERLCKLREADRREIEKNRAMQMRIMGMIETLLKKSRTLSDCSATNHNVNHRV</sequence>
<keyword evidence="2" id="KW-1185">Reference proteome</keyword>
<accession>A0A9D4L517</accession>
<dbReference type="EMBL" id="JAIWYP010000003">
    <property type="protein sequence ID" value="KAH3851454.1"/>
    <property type="molecule type" value="Genomic_DNA"/>
</dbReference>
<protein>
    <submittedName>
        <fullName evidence="1">Uncharacterized protein</fullName>
    </submittedName>
</protein>
<gene>
    <name evidence="1" type="ORF">DPMN_093936</name>
</gene>
<organism evidence="1 2">
    <name type="scientific">Dreissena polymorpha</name>
    <name type="common">Zebra mussel</name>
    <name type="synonym">Mytilus polymorpha</name>
    <dbReference type="NCBI Taxonomy" id="45954"/>
    <lineage>
        <taxon>Eukaryota</taxon>
        <taxon>Metazoa</taxon>
        <taxon>Spiralia</taxon>
        <taxon>Lophotrochozoa</taxon>
        <taxon>Mollusca</taxon>
        <taxon>Bivalvia</taxon>
        <taxon>Autobranchia</taxon>
        <taxon>Heteroconchia</taxon>
        <taxon>Euheterodonta</taxon>
        <taxon>Imparidentia</taxon>
        <taxon>Neoheterodontei</taxon>
        <taxon>Myida</taxon>
        <taxon>Dreissenoidea</taxon>
        <taxon>Dreissenidae</taxon>
        <taxon>Dreissena</taxon>
    </lineage>
</organism>
<evidence type="ECO:0000313" key="2">
    <source>
        <dbReference type="Proteomes" id="UP000828390"/>
    </source>
</evidence>
<dbReference type="AlphaFoldDB" id="A0A9D4L517"/>
<comment type="caution">
    <text evidence="1">The sequence shown here is derived from an EMBL/GenBank/DDBJ whole genome shotgun (WGS) entry which is preliminary data.</text>
</comment>
<name>A0A9D4L517_DREPO</name>
<reference evidence="1" key="1">
    <citation type="journal article" date="2019" name="bioRxiv">
        <title>The Genome of the Zebra Mussel, Dreissena polymorpha: A Resource for Invasive Species Research.</title>
        <authorList>
            <person name="McCartney M.A."/>
            <person name="Auch B."/>
            <person name="Kono T."/>
            <person name="Mallez S."/>
            <person name="Zhang Y."/>
            <person name="Obille A."/>
            <person name="Becker A."/>
            <person name="Abrahante J.E."/>
            <person name="Garbe J."/>
            <person name="Badalamenti J.P."/>
            <person name="Herman A."/>
            <person name="Mangelson H."/>
            <person name="Liachko I."/>
            <person name="Sullivan S."/>
            <person name="Sone E.D."/>
            <person name="Koren S."/>
            <person name="Silverstein K.A.T."/>
            <person name="Beckman K.B."/>
            <person name="Gohl D.M."/>
        </authorList>
    </citation>
    <scope>NUCLEOTIDE SEQUENCE</scope>
    <source>
        <strain evidence="1">Duluth1</strain>
        <tissue evidence="1">Whole animal</tissue>
    </source>
</reference>
<dbReference type="Proteomes" id="UP000828390">
    <property type="component" value="Unassembled WGS sequence"/>
</dbReference>
<reference evidence="1" key="2">
    <citation type="submission" date="2020-11" db="EMBL/GenBank/DDBJ databases">
        <authorList>
            <person name="McCartney M.A."/>
            <person name="Auch B."/>
            <person name="Kono T."/>
            <person name="Mallez S."/>
            <person name="Becker A."/>
            <person name="Gohl D.M."/>
            <person name="Silverstein K.A.T."/>
            <person name="Koren S."/>
            <person name="Bechman K.B."/>
            <person name="Herman A."/>
            <person name="Abrahante J.E."/>
            <person name="Garbe J."/>
        </authorList>
    </citation>
    <scope>NUCLEOTIDE SEQUENCE</scope>
    <source>
        <strain evidence="1">Duluth1</strain>
        <tissue evidence="1">Whole animal</tissue>
    </source>
</reference>
<proteinExistence type="predicted"/>